<name>A0A5C5WCU2_9PLAN</name>
<feature type="region of interest" description="Disordered" evidence="7">
    <location>
        <begin position="147"/>
        <end position="167"/>
    </location>
</feature>
<dbReference type="RefSeq" id="WP_146511475.1">
    <property type="nucleotide sequence ID" value="NZ_SIHI01000022.1"/>
</dbReference>
<protein>
    <submittedName>
        <fullName evidence="10">Putative Mg(2+) transport ATPase</fullName>
    </submittedName>
</protein>
<accession>A0A5C5WCU2</accession>
<reference evidence="10 11" key="1">
    <citation type="submission" date="2019-02" db="EMBL/GenBank/DDBJ databases">
        <title>Deep-cultivation of Planctomycetes and their phenomic and genomic characterization uncovers novel biology.</title>
        <authorList>
            <person name="Wiegand S."/>
            <person name="Jogler M."/>
            <person name="Boedeker C."/>
            <person name="Pinto D."/>
            <person name="Vollmers J."/>
            <person name="Rivas-Marin E."/>
            <person name="Kohn T."/>
            <person name="Peeters S.H."/>
            <person name="Heuer A."/>
            <person name="Rast P."/>
            <person name="Oberbeckmann S."/>
            <person name="Bunk B."/>
            <person name="Jeske O."/>
            <person name="Meyerdierks A."/>
            <person name="Storesund J.E."/>
            <person name="Kallscheuer N."/>
            <person name="Luecker S."/>
            <person name="Lage O.M."/>
            <person name="Pohl T."/>
            <person name="Merkel B.J."/>
            <person name="Hornburger P."/>
            <person name="Mueller R.-W."/>
            <person name="Bruemmer F."/>
            <person name="Labrenz M."/>
            <person name="Spormann A.M."/>
            <person name="Op Den Camp H."/>
            <person name="Overmann J."/>
            <person name="Amann R."/>
            <person name="Jetten M.S.M."/>
            <person name="Mascher T."/>
            <person name="Medema M.H."/>
            <person name="Devos D.P."/>
            <person name="Kaster A.-K."/>
            <person name="Ovreas L."/>
            <person name="Rohde M."/>
            <person name="Galperin M.Y."/>
            <person name="Jogler C."/>
        </authorList>
    </citation>
    <scope>NUCLEOTIDE SEQUENCE [LARGE SCALE GENOMIC DNA]</scope>
    <source>
        <strain evidence="10 11">KOR42</strain>
    </source>
</reference>
<evidence type="ECO:0000256" key="8">
    <source>
        <dbReference type="SAM" id="Phobius"/>
    </source>
</evidence>
<keyword evidence="6 8" id="KW-0472">Membrane</keyword>
<evidence type="ECO:0000313" key="10">
    <source>
        <dbReference type="EMBL" id="TWT47881.1"/>
    </source>
</evidence>
<feature type="transmembrane region" description="Helical" evidence="8">
    <location>
        <begin position="93"/>
        <end position="113"/>
    </location>
</feature>
<dbReference type="InterPro" id="IPR049177">
    <property type="entry name" value="MgtC_SapB_SrpB_YhiD_N"/>
</dbReference>
<keyword evidence="3" id="KW-1003">Cell membrane</keyword>
<feature type="transmembrane region" description="Helical" evidence="8">
    <location>
        <begin position="28"/>
        <end position="47"/>
    </location>
</feature>
<dbReference type="Pfam" id="PF02308">
    <property type="entry name" value="MgtC"/>
    <property type="match status" value="1"/>
</dbReference>
<evidence type="ECO:0000256" key="3">
    <source>
        <dbReference type="ARBA" id="ARBA00022475"/>
    </source>
</evidence>
<keyword evidence="5 8" id="KW-1133">Transmembrane helix</keyword>
<sequence length="167" mass="17513">MSDFAEIIVASLLGAIIGLERELSGKPAGLRTHMFVAAGSALLVVLTPSTLDQLGKSVSGELTPDPIRVIQAIIVGISFLGAGTIVHNRGEEVEGLTTAASIYLTTGIGIAVAVGRVWLAIQVTVLAIIFLTVLSRVEYRWIDKISPSDTDSKAPQQSADDSNNQSS</sequence>
<evidence type="ECO:0000256" key="7">
    <source>
        <dbReference type="SAM" id="MobiDB-lite"/>
    </source>
</evidence>
<evidence type="ECO:0000256" key="4">
    <source>
        <dbReference type="ARBA" id="ARBA00022692"/>
    </source>
</evidence>
<feature type="transmembrane region" description="Helical" evidence="8">
    <location>
        <begin position="119"/>
        <end position="137"/>
    </location>
</feature>
<evidence type="ECO:0000256" key="5">
    <source>
        <dbReference type="ARBA" id="ARBA00022989"/>
    </source>
</evidence>
<dbReference type="PANTHER" id="PTHR33778:SF1">
    <property type="entry name" value="MAGNESIUM TRANSPORTER YHID-RELATED"/>
    <property type="match status" value="1"/>
</dbReference>
<keyword evidence="11" id="KW-1185">Reference proteome</keyword>
<evidence type="ECO:0000256" key="6">
    <source>
        <dbReference type="ARBA" id="ARBA00023136"/>
    </source>
</evidence>
<organism evidence="10 11">
    <name type="scientific">Thalassoglobus neptunius</name>
    <dbReference type="NCBI Taxonomy" id="1938619"/>
    <lineage>
        <taxon>Bacteria</taxon>
        <taxon>Pseudomonadati</taxon>
        <taxon>Planctomycetota</taxon>
        <taxon>Planctomycetia</taxon>
        <taxon>Planctomycetales</taxon>
        <taxon>Planctomycetaceae</taxon>
        <taxon>Thalassoglobus</taxon>
    </lineage>
</organism>
<comment type="subcellular location">
    <subcellularLocation>
        <location evidence="1">Cell membrane</location>
        <topology evidence="1">Multi-pass membrane protein</topology>
    </subcellularLocation>
</comment>
<proteinExistence type="inferred from homology"/>
<dbReference type="OrthoDB" id="9811198at2"/>
<feature type="transmembrane region" description="Helical" evidence="8">
    <location>
        <begin position="67"/>
        <end position="86"/>
    </location>
</feature>
<evidence type="ECO:0000256" key="1">
    <source>
        <dbReference type="ARBA" id="ARBA00004651"/>
    </source>
</evidence>
<dbReference type="EMBL" id="SIHI01000022">
    <property type="protein sequence ID" value="TWT47881.1"/>
    <property type="molecule type" value="Genomic_DNA"/>
</dbReference>
<keyword evidence="4 8" id="KW-0812">Transmembrane</keyword>
<gene>
    <name evidence="10" type="ORF">KOR42_40790</name>
</gene>
<evidence type="ECO:0000259" key="9">
    <source>
        <dbReference type="Pfam" id="PF02308"/>
    </source>
</evidence>
<feature type="domain" description="MgtC/SapB/SrpB/YhiD N-terminal" evidence="9">
    <location>
        <begin position="8"/>
        <end position="138"/>
    </location>
</feature>
<evidence type="ECO:0000256" key="2">
    <source>
        <dbReference type="ARBA" id="ARBA00009298"/>
    </source>
</evidence>
<dbReference type="AlphaFoldDB" id="A0A5C5WCU2"/>
<evidence type="ECO:0000313" key="11">
    <source>
        <dbReference type="Proteomes" id="UP000317243"/>
    </source>
</evidence>
<feature type="compositionally biased region" description="Low complexity" evidence="7">
    <location>
        <begin position="156"/>
        <end position="167"/>
    </location>
</feature>
<dbReference type="PRINTS" id="PR01837">
    <property type="entry name" value="MGTCSAPBPROT"/>
</dbReference>
<dbReference type="Proteomes" id="UP000317243">
    <property type="component" value="Unassembled WGS sequence"/>
</dbReference>
<dbReference type="GO" id="GO:0005886">
    <property type="term" value="C:plasma membrane"/>
    <property type="evidence" value="ECO:0007669"/>
    <property type="project" value="UniProtKB-SubCell"/>
</dbReference>
<comment type="similarity">
    <text evidence="2">Belongs to the MgtC/SapB family.</text>
</comment>
<dbReference type="InterPro" id="IPR003416">
    <property type="entry name" value="MgtC/SapB/SrpB/YhiD_fam"/>
</dbReference>
<comment type="caution">
    <text evidence="10">The sequence shown here is derived from an EMBL/GenBank/DDBJ whole genome shotgun (WGS) entry which is preliminary data.</text>
</comment>
<dbReference type="PANTHER" id="PTHR33778">
    <property type="entry name" value="PROTEIN MGTC"/>
    <property type="match status" value="1"/>
</dbReference>